<dbReference type="PANTHER" id="PTHR21446">
    <property type="entry name" value="DUF3504 DOMAIN-CONTAINING PROTEIN"/>
    <property type="match status" value="1"/>
</dbReference>
<keyword evidence="2" id="KW-0597">Phosphoprotein</keyword>
<gene>
    <name evidence="6" type="ORF">MCOR_34804</name>
</gene>
<feature type="domain" description="ZMYM2-like/QRICH1 C-terminal" evidence="5">
    <location>
        <begin position="9"/>
        <end position="155"/>
    </location>
</feature>
<dbReference type="AlphaFoldDB" id="A0A6J8D0F8"/>
<dbReference type="InterPro" id="IPR011010">
    <property type="entry name" value="DNA_brk_join_enz"/>
</dbReference>
<reference evidence="6 7" key="1">
    <citation type="submission" date="2020-06" db="EMBL/GenBank/DDBJ databases">
        <authorList>
            <person name="Li R."/>
            <person name="Bekaert M."/>
        </authorList>
    </citation>
    <scope>NUCLEOTIDE SEQUENCE [LARGE SCALE GENOMIC DNA]</scope>
    <source>
        <strain evidence="7">wild</strain>
    </source>
</reference>
<evidence type="ECO:0000313" key="6">
    <source>
        <dbReference type="EMBL" id="CAC5400640.1"/>
    </source>
</evidence>
<dbReference type="GO" id="GO:0006310">
    <property type="term" value="P:DNA recombination"/>
    <property type="evidence" value="ECO:0007669"/>
    <property type="project" value="UniProtKB-KW"/>
</dbReference>
<name>A0A6J8D0F8_MYTCO</name>
<accession>A0A6J8D0F8</accession>
<dbReference type="InterPro" id="IPR052787">
    <property type="entry name" value="MAVS"/>
</dbReference>
<sequence length="271" mass="30640">MTTKQADPISQEQEMILWEKEVVGYDSSAALLNGVFFYNCKLFGLRGRDEHHSLDASQINIGTDDKGKYIQFIETKSKTFKGGLKQKNVENKNIKHYTNASSDKDLFKLYELYIGHSGISPEGNSKFYKRPLQCSLRFSKQNLGINKLENLMKTMCTKAGLSGNFTNHSGKRTCATAMFQSGMDEQSIMLRTGHRSVQGVRKYKRPSDDQLRDISNVLEPNCKSSKIKVDNNSSDGKENDKCHIVDLQSQSKSYVPFGGFNNCNVTFNIRK</sequence>
<evidence type="ECO:0000256" key="1">
    <source>
        <dbReference type="ARBA" id="ARBA00022499"/>
    </source>
</evidence>
<keyword evidence="7" id="KW-1185">Reference proteome</keyword>
<dbReference type="InterPro" id="IPR021893">
    <property type="entry name" value="ZMYM2-like_C"/>
</dbReference>
<keyword evidence="3" id="KW-0832">Ubl conjugation</keyword>
<dbReference type="EMBL" id="CACVKT020006265">
    <property type="protein sequence ID" value="CAC5400640.1"/>
    <property type="molecule type" value="Genomic_DNA"/>
</dbReference>
<dbReference type="Gene3D" id="1.10.443.10">
    <property type="entry name" value="Intergrase catalytic core"/>
    <property type="match status" value="1"/>
</dbReference>
<evidence type="ECO:0000256" key="2">
    <source>
        <dbReference type="ARBA" id="ARBA00022553"/>
    </source>
</evidence>
<evidence type="ECO:0000313" key="7">
    <source>
        <dbReference type="Proteomes" id="UP000507470"/>
    </source>
</evidence>
<dbReference type="OrthoDB" id="6057938at2759"/>
<dbReference type="GO" id="GO:0015074">
    <property type="term" value="P:DNA integration"/>
    <property type="evidence" value="ECO:0007669"/>
    <property type="project" value="InterPro"/>
</dbReference>
<protein>
    <recommendedName>
        <fullName evidence="5">ZMYM2-like/QRICH1 C-terminal domain-containing protein</fullName>
    </recommendedName>
</protein>
<keyword evidence="1" id="KW-1017">Isopeptide bond</keyword>
<dbReference type="GO" id="GO:0003677">
    <property type="term" value="F:DNA binding"/>
    <property type="evidence" value="ECO:0007669"/>
    <property type="project" value="InterPro"/>
</dbReference>
<evidence type="ECO:0000259" key="5">
    <source>
        <dbReference type="Pfam" id="PF12012"/>
    </source>
</evidence>
<dbReference type="SUPFAM" id="SSF56349">
    <property type="entry name" value="DNA breaking-rejoining enzymes"/>
    <property type="match status" value="1"/>
</dbReference>
<organism evidence="6 7">
    <name type="scientific">Mytilus coruscus</name>
    <name type="common">Sea mussel</name>
    <dbReference type="NCBI Taxonomy" id="42192"/>
    <lineage>
        <taxon>Eukaryota</taxon>
        <taxon>Metazoa</taxon>
        <taxon>Spiralia</taxon>
        <taxon>Lophotrochozoa</taxon>
        <taxon>Mollusca</taxon>
        <taxon>Bivalvia</taxon>
        <taxon>Autobranchia</taxon>
        <taxon>Pteriomorphia</taxon>
        <taxon>Mytilida</taxon>
        <taxon>Mytiloidea</taxon>
        <taxon>Mytilidae</taxon>
        <taxon>Mytilinae</taxon>
        <taxon>Mytilus</taxon>
    </lineage>
</organism>
<evidence type="ECO:0000256" key="3">
    <source>
        <dbReference type="ARBA" id="ARBA00022843"/>
    </source>
</evidence>
<dbReference type="PANTHER" id="PTHR21446:SF13">
    <property type="entry name" value="DUF3504 DOMAIN-CONTAINING PROTEIN"/>
    <property type="match status" value="1"/>
</dbReference>
<dbReference type="Pfam" id="PF12012">
    <property type="entry name" value="DUF3504"/>
    <property type="match status" value="1"/>
</dbReference>
<dbReference type="Proteomes" id="UP000507470">
    <property type="component" value="Unassembled WGS sequence"/>
</dbReference>
<keyword evidence="4" id="KW-0233">DNA recombination</keyword>
<dbReference type="InterPro" id="IPR013762">
    <property type="entry name" value="Integrase-like_cat_sf"/>
</dbReference>
<proteinExistence type="predicted"/>
<evidence type="ECO:0000256" key="4">
    <source>
        <dbReference type="ARBA" id="ARBA00023172"/>
    </source>
</evidence>